<dbReference type="InterPro" id="IPR012552">
    <property type="entry name" value="DVL"/>
</dbReference>
<evidence type="ECO:0000256" key="6">
    <source>
        <dbReference type="ARBA" id="ARBA00023136"/>
    </source>
</evidence>
<reference evidence="9" key="2">
    <citation type="submission" date="2015-04" db="UniProtKB">
        <authorList>
            <consortium name="EnsemblPlants"/>
        </authorList>
    </citation>
    <scope>IDENTIFICATION</scope>
</reference>
<evidence type="ECO:0000256" key="5">
    <source>
        <dbReference type="ARBA" id="ARBA00022989"/>
    </source>
</evidence>
<keyword evidence="2" id="KW-0217">Developmental protein</keyword>
<dbReference type="EnsemblPlants" id="OGLUM01G05560.1">
    <property type="protein sequence ID" value="OGLUM01G05560.1"/>
    <property type="gene ID" value="OGLUM01G05560"/>
</dbReference>
<protein>
    <submittedName>
        <fullName evidence="9">Uncharacterized protein</fullName>
    </submittedName>
</protein>
<comment type="similarity">
    <text evidence="7">Belongs to the DVL/RTFL small polypeptides family.</text>
</comment>
<reference evidence="9" key="3">
    <citation type="submission" date="2018-05" db="EMBL/GenBank/DDBJ databases">
        <title>OgluRS3 (Oryza glumaepatula Reference Sequence Version 3).</title>
        <authorList>
            <person name="Zhang J."/>
            <person name="Kudrna D."/>
            <person name="Lee S."/>
            <person name="Talag J."/>
            <person name="Welchert J."/>
            <person name="Wing R.A."/>
        </authorList>
    </citation>
    <scope>NUCLEOTIDE SEQUENCE [LARGE SCALE GENOMIC DNA]</scope>
</reference>
<keyword evidence="3" id="KW-1003">Cell membrane</keyword>
<evidence type="ECO:0000313" key="10">
    <source>
        <dbReference type="Proteomes" id="UP000026961"/>
    </source>
</evidence>
<dbReference type="Proteomes" id="UP000026961">
    <property type="component" value="Chromosome 1"/>
</dbReference>
<evidence type="ECO:0000256" key="4">
    <source>
        <dbReference type="ARBA" id="ARBA00022692"/>
    </source>
</evidence>
<keyword evidence="5" id="KW-1133">Transmembrane helix</keyword>
<sequence>MELSSSASSVCSAYRHLSSSSAMGPTPRRRRRGKVVGGGCAGVGLAGRCNAVLKEHKTRLYILGRCVSMLLCWHNHDSD</sequence>
<evidence type="ECO:0000256" key="7">
    <source>
        <dbReference type="ARBA" id="ARBA00024340"/>
    </source>
</evidence>
<evidence type="ECO:0000256" key="1">
    <source>
        <dbReference type="ARBA" id="ARBA00004162"/>
    </source>
</evidence>
<evidence type="ECO:0000256" key="2">
    <source>
        <dbReference type="ARBA" id="ARBA00022473"/>
    </source>
</evidence>
<dbReference type="Gramene" id="OGLUM01G05560.1">
    <property type="protein sequence ID" value="OGLUM01G05560.1"/>
    <property type="gene ID" value="OGLUM01G05560"/>
</dbReference>
<accession>A0A0D9Y437</accession>
<proteinExistence type="inferred from homology"/>
<dbReference type="eggNOG" id="ENOG502SCQN">
    <property type="taxonomic scope" value="Eukaryota"/>
</dbReference>
<name>A0A0D9Y437_9ORYZ</name>
<evidence type="ECO:0000313" key="9">
    <source>
        <dbReference type="EnsemblPlants" id="OGLUM01G05560.1"/>
    </source>
</evidence>
<dbReference type="GO" id="GO:0005886">
    <property type="term" value="C:plasma membrane"/>
    <property type="evidence" value="ECO:0007669"/>
    <property type="project" value="UniProtKB-SubCell"/>
</dbReference>
<feature type="compositionally biased region" description="Low complexity" evidence="8">
    <location>
        <begin position="1"/>
        <end position="13"/>
    </location>
</feature>
<dbReference type="Pfam" id="PF08137">
    <property type="entry name" value="DVL"/>
    <property type="match status" value="1"/>
</dbReference>
<keyword evidence="10" id="KW-1185">Reference proteome</keyword>
<dbReference type="AlphaFoldDB" id="A0A0D9Y437"/>
<organism evidence="9">
    <name type="scientific">Oryza glumipatula</name>
    <dbReference type="NCBI Taxonomy" id="40148"/>
    <lineage>
        <taxon>Eukaryota</taxon>
        <taxon>Viridiplantae</taxon>
        <taxon>Streptophyta</taxon>
        <taxon>Embryophyta</taxon>
        <taxon>Tracheophyta</taxon>
        <taxon>Spermatophyta</taxon>
        <taxon>Magnoliopsida</taxon>
        <taxon>Liliopsida</taxon>
        <taxon>Poales</taxon>
        <taxon>Poaceae</taxon>
        <taxon>BOP clade</taxon>
        <taxon>Oryzoideae</taxon>
        <taxon>Oryzeae</taxon>
        <taxon>Oryzinae</taxon>
        <taxon>Oryza</taxon>
    </lineage>
</organism>
<reference evidence="9" key="1">
    <citation type="submission" date="2013-08" db="EMBL/GenBank/DDBJ databases">
        <title>Oryza genome evolution.</title>
        <authorList>
            <person name="Wing R.A."/>
            <person name="Panaud O."/>
            <person name="Oliveira A.C."/>
        </authorList>
    </citation>
    <scope>NUCLEOTIDE SEQUENCE</scope>
</reference>
<dbReference type="PANTHER" id="PTHR33102">
    <property type="entry name" value="DVL19-RELATED-RELATED"/>
    <property type="match status" value="1"/>
</dbReference>
<feature type="region of interest" description="Disordered" evidence="8">
    <location>
        <begin position="1"/>
        <end position="35"/>
    </location>
</feature>
<comment type="subcellular location">
    <subcellularLocation>
        <location evidence="1">Cell membrane</location>
        <topology evidence="1">Single-pass membrane protein</topology>
    </subcellularLocation>
</comment>
<evidence type="ECO:0000256" key="8">
    <source>
        <dbReference type="SAM" id="MobiDB-lite"/>
    </source>
</evidence>
<dbReference type="GO" id="GO:0008285">
    <property type="term" value="P:negative regulation of cell population proliferation"/>
    <property type="evidence" value="ECO:0007669"/>
    <property type="project" value="InterPro"/>
</dbReference>
<dbReference type="HOGENOM" id="CLU_150897_2_1_1"/>
<evidence type="ECO:0000256" key="3">
    <source>
        <dbReference type="ARBA" id="ARBA00022475"/>
    </source>
</evidence>
<keyword evidence="4" id="KW-0812">Transmembrane</keyword>
<dbReference type="GO" id="GO:0048367">
    <property type="term" value="P:shoot system development"/>
    <property type="evidence" value="ECO:0007669"/>
    <property type="project" value="UniProtKB-ARBA"/>
</dbReference>
<dbReference type="InterPro" id="IPR051525">
    <property type="entry name" value="DVL_RTFL_regulatory"/>
</dbReference>
<keyword evidence="6" id="KW-0472">Membrane</keyword>